<dbReference type="RefSeq" id="WP_072300990.1">
    <property type="nucleotide sequence ID" value="NZ_FPIP01000009.1"/>
</dbReference>
<evidence type="ECO:0000256" key="8">
    <source>
        <dbReference type="ARBA" id="ARBA00023065"/>
    </source>
</evidence>
<keyword evidence="6 11" id="KW-1133">Transmembrane helix</keyword>
<dbReference type="AlphaFoldDB" id="A0A1K1PLV7"/>
<proteinExistence type="inferred from homology"/>
<dbReference type="InterPro" id="IPR038770">
    <property type="entry name" value="Na+/solute_symporter_sf"/>
</dbReference>
<feature type="transmembrane region" description="Helical" evidence="11">
    <location>
        <begin position="221"/>
        <end position="237"/>
    </location>
</feature>
<evidence type="ECO:0000256" key="1">
    <source>
        <dbReference type="ARBA" id="ARBA00004141"/>
    </source>
</evidence>
<feature type="transmembrane region" description="Helical" evidence="11">
    <location>
        <begin position="243"/>
        <end position="259"/>
    </location>
</feature>
<keyword evidence="4" id="KW-0050">Antiport</keyword>
<feature type="transmembrane region" description="Helical" evidence="11">
    <location>
        <begin position="124"/>
        <end position="143"/>
    </location>
</feature>
<feature type="transmembrane region" description="Helical" evidence="11">
    <location>
        <begin position="331"/>
        <end position="349"/>
    </location>
</feature>
<feature type="transmembrane region" description="Helical" evidence="11">
    <location>
        <begin position="155"/>
        <end position="177"/>
    </location>
</feature>
<keyword evidence="9 11" id="KW-0472">Membrane</keyword>
<dbReference type="Proteomes" id="UP000183461">
    <property type="component" value="Unassembled WGS sequence"/>
</dbReference>
<feature type="domain" description="Cation/H+ exchanger transmembrane" evidence="12">
    <location>
        <begin position="20"/>
        <end position="385"/>
    </location>
</feature>
<dbReference type="Pfam" id="PF00999">
    <property type="entry name" value="Na_H_Exchanger"/>
    <property type="match status" value="1"/>
</dbReference>
<dbReference type="PANTHER" id="PTHR43562:SF3">
    <property type="entry name" value="SODIUM ION_PROTON EXCHANGER (EUROFUNG)"/>
    <property type="match status" value="1"/>
</dbReference>
<sequence>MATYEILKDLAIIFICAKGAGLLARRLKAPMVVGEIVAGLLIGPCLLGWVQPTSFIKQMAEIGVILIMFSAGLETNLQEMKKSGFAAFFIACVGVLVPLIGGSLLYMCVYGFSEFGSDEFFKAVFIGCIMTATSVGITVEVLKEMGKLKSRVGQTILSAAIIDDVIGIIVLTFVLGFKDPDSNTLIVTGKILLFLVLSLVIGFVIYKVFKFYDDRHAHTRRIPIIAITLCFIMAYIAEKYFGIADITGAYIAGIILCNVRDAEYIDRRVNINGYMFFAPMFFVGIGLETDLRTVDSSMIVFSIGFVLVAMLSKVIGCGLASKCFRYSWIDCLKIGAGMMTRGEVALIITNKGLGLGIIDSSYFTAVILLIIVSSIVTPIILKLLFGKSHDEAETAVETKATS</sequence>
<evidence type="ECO:0000313" key="14">
    <source>
        <dbReference type="Proteomes" id="UP000183461"/>
    </source>
</evidence>
<evidence type="ECO:0000256" key="9">
    <source>
        <dbReference type="ARBA" id="ARBA00023136"/>
    </source>
</evidence>
<organism evidence="13 14">
    <name type="scientific">Ruminococcus flavefaciens</name>
    <dbReference type="NCBI Taxonomy" id="1265"/>
    <lineage>
        <taxon>Bacteria</taxon>
        <taxon>Bacillati</taxon>
        <taxon>Bacillota</taxon>
        <taxon>Clostridia</taxon>
        <taxon>Eubacteriales</taxon>
        <taxon>Oscillospiraceae</taxon>
        <taxon>Ruminococcus</taxon>
    </lineage>
</organism>
<evidence type="ECO:0000256" key="11">
    <source>
        <dbReference type="SAM" id="Phobius"/>
    </source>
</evidence>
<evidence type="ECO:0000256" key="4">
    <source>
        <dbReference type="ARBA" id="ARBA00022449"/>
    </source>
</evidence>
<keyword evidence="5 11" id="KW-0812">Transmembrane</keyword>
<accession>A0A1K1PLV7</accession>
<name>A0A1K1PLV7_RUMFL</name>
<comment type="similarity">
    <text evidence="2">Belongs to the monovalent cation:proton antiporter 2 (CPA2) transporter (TC 2.A.37) family.</text>
</comment>
<keyword evidence="10" id="KW-0739">Sodium transport</keyword>
<feature type="transmembrane region" description="Helical" evidence="11">
    <location>
        <begin position="299"/>
        <end position="319"/>
    </location>
</feature>
<dbReference type="Gene3D" id="1.20.1530.20">
    <property type="match status" value="1"/>
</dbReference>
<evidence type="ECO:0000256" key="10">
    <source>
        <dbReference type="ARBA" id="ARBA00023201"/>
    </source>
</evidence>
<reference evidence="13 14" key="1">
    <citation type="submission" date="2016-11" db="EMBL/GenBank/DDBJ databases">
        <authorList>
            <person name="Jaros S."/>
            <person name="Januszkiewicz K."/>
            <person name="Wedrychowicz H."/>
        </authorList>
    </citation>
    <scope>NUCLEOTIDE SEQUENCE [LARGE SCALE GENOMIC DNA]</scope>
    <source>
        <strain evidence="13 14">YL228</strain>
    </source>
</reference>
<feature type="transmembrane region" description="Helical" evidence="11">
    <location>
        <begin position="361"/>
        <end position="381"/>
    </location>
</feature>
<feature type="transmembrane region" description="Helical" evidence="11">
    <location>
        <begin position="189"/>
        <end position="209"/>
    </location>
</feature>
<evidence type="ECO:0000259" key="12">
    <source>
        <dbReference type="Pfam" id="PF00999"/>
    </source>
</evidence>
<dbReference type="PANTHER" id="PTHR43562">
    <property type="entry name" value="NAPA-TYPE SODIUM/HYDROGEN ANTIPORTER"/>
    <property type="match status" value="1"/>
</dbReference>
<dbReference type="GO" id="GO:0016020">
    <property type="term" value="C:membrane"/>
    <property type="evidence" value="ECO:0007669"/>
    <property type="project" value="UniProtKB-SubCell"/>
</dbReference>
<protein>
    <submittedName>
        <fullName evidence="13">Kef-type K+ transport system, membrane component KefB</fullName>
    </submittedName>
</protein>
<keyword evidence="8" id="KW-0406">Ion transport</keyword>
<feature type="transmembrane region" description="Helical" evidence="11">
    <location>
        <begin position="271"/>
        <end position="287"/>
    </location>
</feature>
<gene>
    <name evidence="13" type="ORF">SAMN02910280_2799</name>
</gene>
<evidence type="ECO:0000256" key="3">
    <source>
        <dbReference type="ARBA" id="ARBA00022448"/>
    </source>
</evidence>
<evidence type="ECO:0000256" key="7">
    <source>
        <dbReference type="ARBA" id="ARBA00023053"/>
    </source>
</evidence>
<comment type="subcellular location">
    <subcellularLocation>
        <location evidence="1">Membrane</location>
        <topology evidence="1">Multi-pass membrane protein</topology>
    </subcellularLocation>
</comment>
<evidence type="ECO:0000256" key="6">
    <source>
        <dbReference type="ARBA" id="ARBA00022989"/>
    </source>
</evidence>
<dbReference type="EMBL" id="FPIP01000009">
    <property type="protein sequence ID" value="SFW47694.1"/>
    <property type="molecule type" value="Genomic_DNA"/>
</dbReference>
<evidence type="ECO:0000256" key="2">
    <source>
        <dbReference type="ARBA" id="ARBA00005551"/>
    </source>
</evidence>
<dbReference type="GO" id="GO:0015297">
    <property type="term" value="F:antiporter activity"/>
    <property type="evidence" value="ECO:0007669"/>
    <property type="project" value="UniProtKB-KW"/>
</dbReference>
<dbReference type="GO" id="GO:0006814">
    <property type="term" value="P:sodium ion transport"/>
    <property type="evidence" value="ECO:0007669"/>
    <property type="project" value="UniProtKB-KW"/>
</dbReference>
<evidence type="ECO:0000313" key="13">
    <source>
        <dbReference type="EMBL" id="SFW47694.1"/>
    </source>
</evidence>
<evidence type="ECO:0000256" key="5">
    <source>
        <dbReference type="ARBA" id="ARBA00022692"/>
    </source>
</evidence>
<dbReference type="InterPro" id="IPR006153">
    <property type="entry name" value="Cation/H_exchanger_TM"/>
</dbReference>
<dbReference type="GO" id="GO:1902600">
    <property type="term" value="P:proton transmembrane transport"/>
    <property type="evidence" value="ECO:0007669"/>
    <property type="project" value="InterPro"/>
</dbReference>
<keyword evidence="7" id="KW-0915">Sodium</keyword>
<keyword evidence="3" id="KW-0813">Transport</keyword>
<feature type="transmembrane region" description="Helical" evidence="11">
    <location>
        <begin position="31"/>
        <end position="49"/>
    </location>
</feature>
<feature type="transmembrane region" description="Helical" evidence="11">
    <location>
        <begin position="85"/>
        <end position="112"/>
    </location>
</feature>